<comment type="caution">
    <text evidence="1">The sequence shown here is derived from an EMBL/GenBank/DDBJ whole genome shotgun (WGS) entry which is preliminary data.</text>
</comment>
<evidence type="ECO:0000313" key="1">
    <source>
        <dbReference type="EMBL" id="KAI3827278.1"/>
    </source>
</evidence>
<proteinExistence type="predicted"/>
<dbReference type="EMBL" id="CM042018">
    <property type="protein sequence ID" value="KAI3827278.1"/>
    <property type="molecule type" value="Genomic_DNA"/>
</dbReference>
<accession>A0ACB9K4V3</accession>
<gene>
    <name evidence="1" type="ORF">L1987_01351</name>
</gene>
<keyword evidence="2" id="KW-1185">Reference proteome</keyword>
<organism evidence="1 2">
    <name type="scientific">Smallanthus sonchifolius</name>
    <dbReference type="NCBI Taxonomy" id="185202"/>
    <lineage>
        <taxon>Eukaryota</taxon>
        <taxon>Viridiplantae</taxon>
        <taxon>Streptophyta</taxon>
        <taxon>Embryophyta</taxon>
        <taxon>Tracheophyta</taxon>
        <taxon>Spermatophyta</taxon>
        <taxon>Magnoliopsida</taxon>
        <taxon>eudicotyledons</taxon>
        <taxon>Gunneridae</taxon>
        <taxon>Pentapetalae</taxon>
        <taxon>asterids</taxon>
        <taxon>campanulids</taxon>
        <taxon>Asterales</taxon>
        <taxon>Asteraceae</taxon>
        <taxon>Asteroideae</taxon>
        <taxon>Heliantheae alliance</taxon>
        <taxon>Millerieae</taxon>
        <taxon>Smallanthus</taxon>
    </lineage>
</organism>
<evidence type="ECO:0000313" key="2">
    <source>
        <dbReference type="Proteomes" id="UP001056120"/>
    </source>
</evidence>
<reference evidence="1 2" key="2">
    <citation type="journal article" date="2022" name="Mol. Ecol. Resour.">
        <title>The genomes of chicory, endive, great burdock and yacon provide insights into Asteraceae paleo-polyploidization history and plant inulin production.</title>
        <authorList>
            <person name="Fan W."/>
            <person name="Wang S."/>
            <person name="Wang H."/>
            <person name="Wang A."/>
            <person name="Jiang F."/>
            <person name="Liu H."/>
            <person name="Zhao H."/>
            <person name="Xu D."/>
            <person name="Zhang Y."/>
        </authorList>
    </citation>
    <scope>NUCLEOTIDE SEQUENCE [LARGE SCALE GENOMIC DNA]</scope>
    <source>
        <strain evidence="2">cv. Yunnan</strain>
        <tissue evidence="1">Leaves</tissue>
    </source>
</reference>
<protein>
    <submittedName>
        <fullName evidence="1">Uncharacterized protein</fullName>
    </submittedName>
</protein>
<sequence>MASTSASSVQKTFNPPKSANKVGLWEKPLQNIKKTAGSPSSLTGSQGRGRERRKMEKCSERSSWPRWDGVEEHF</sequence>
<reference evidence="2" key="1">
    <citation type="journal article" date="2022" name="Mol. Ecol. Resour.">
        <title>The genomes of chicory, endive, great burdock and yacon provide insights into Asteraceae palaeo-polyploidization history and plant inulin production.</title>
        <authorList>
            <person name="Fan W."/>
            <person name="Wang S."/>
            <person name="Wang H."/>
            <person name="Wang A."/>
            <person name="Jiang F."/>
            <person name="Liu H."/>
            <person name="Zhao H."/>
            <person name="Xu D."/>
            <person name="Zhang Y."/>
        </authorList>
    </citation>
    <scope>NUCLEOTIDE SEQUENCE [LARGE SCALE GENOMIC DNA]</scope>
    <source>
        <strain evidence="2">cv. Yunnan</strain>
    </source>
</reference>
<name>A0ACB9K4V3_9ASTR</name>
<dbReference type="Proteomes" id="UP001056120">
    <property type="component" value="Linkage Group LG01"/>
</dbReference>